<dbReference type="RefSeq" id="WP_268803345.1">
    <property type="nucleotide sequence ID" value="NZ_JAPRAY010000003.1"/>
</dbReference>
<evidence type="ECO:0000256" key="1">
    <source>
        <dbReference type="SAM" id="Coils"/>
    </source>
</evidence>
<gene>
    <name evidence="2" type="ORF">OZZ17_02950</name>
</gene>
<name>A0A9Q4HY96_MEDGN</name>
<dbReference type="Proteomes" id="UP001079535">
    <property type="component" value="Unassembled WGS sequence"/>
</dbReference>
<accession>A0A9Q4HY96</accession>
<protein>
    <recommendedName>
        <fullName evidence="4">Phage tail tape measure protein</fullName>
    </recommendedName>
</protein>
<dbReference type="AlphaFoldDB" id="A0A9Q4HY96"/>
<comment type="caution">
    <text evidence="2">The sequence shown here is derived from an EMBL/GenBank/DDBJ whole genome shotgun (WGS) entry which is preliminary data.</text>
</comment>
<sequence>MSEYEVRVDTNVDTSELDSAQKKLDSLVKNGKHIKVDFDIQGMKNLNKINGVLKGIEKNNKISVKADMDTSGIKKGLSDIEKAKRSVSTLKIDADVSKANADFKKFESLTTKSAEKARKLLSDINKDINNVKLAPNDSIMEINFKKLTSDLEKYRNQIKVVQNEQKALGNSITSVSKSFSKIDAVTASNKTLTWLKNNSRAAKVYGDQLKEIAESQRKATSDSELTSLNKDFNKTVSEAKLLGLTGKSFTAEFKRAFSQIVQFTQIYGGIENVIQTIQNSVIELKNVDSILTEISKTSDMTTDQLTKLGETSFDSASKWGKKASDYLLGIQEMSRSGYYGKQAEQMAETSILAQAAGDLNSDVANSYLLASNAAYQYSGNVQKLNALLDGQNMINIVVMLYRNI</sequence>
<evidence type="ECO:0000313" key="2">
    <source>
        <dbReference type="EMBL" id="MCZ0666496.1"/>
    </source>
</evidence>
<reference evidence="2" key="1">
    <citation type="submission" date="2022-11" db="EMBL/GenBank/DDBJ databases">
        <title>Temperate bacteriophages infecting mucin-degrading bacterium Ruminococcus gnavus from the human gut.</title>
        <authorList>
            <person name="Buttimer C."/>
        </authorList>
    </citation>
    <scope>NUCLEOTIDE SEQUENCE</scope>
    <source>
        <strain evidence="2">CCUG 49994</strain>
    </source>
</reference>
<proteinExistence type="predicted"/>
<feature type="coiled-coil region" evidence="1">
    <location>
        <begin position="114"/>
        <end position="171"/>
    </location>
</feature>
<keyword evidence="1" id="KW-0175">Coiled coil</keyword>
<evidence type="ECO:0000313" key="3">
    <source>
        <dbReference type="Proteomes" id="UP001079535"/>
    </source>
</evidence>
<organism evidence="2 3">
    <name type="scientific">Mediterraneibacter gnavus</name>
    <name type="common">Ruminococcus gnavus</name>
    <dbReference type="NCBI Taxonomy" id="33038"/>
    <lineage>
        <taxon>Bacteria</taxon>
        <taxon>Bacillati</taxon>
        <taxon>Bacillota</taxon>
        <taxon>Clostridia</taxon>
        <taxon>Lachnospirales</taxon>
        <taxon>Lachnospiraceae</taxon>
        <taxon>Mediterraneibacter</taxon>
    </lineage>
</organism>
<evidence type="ECO:0008006" key="4">
    <source>
        <dbReference type="Google" id="ProtNLM"/>
    </source>
</evidence>
<dbReference type="EMBL" id="JAPRAY010000003">
    <property type="protein sequence ID" value="MCZ0666496.1"/>
    <property type="molecule type" value="Genomic_DNA"/>
</dbReference>